<dbReference type="InterPro" id="IPR013321">
    <property type="entry name" value="Arc_rbn_hlx_hlx"/>
</dbReference>
<evidence type="ECO:0000256" key="1">
    <source>
        <dbReference type="ARBA" id="ARBA00010562"/>
    </source>
</evidence>
<keyword evidence="4" id="KW-1185">Reference proteome</keyword>
<proteinExistence type="inferred from homology"/>
<dbReference type="RefSeq" id="WP_262595426.1">
    <property type="nucleotide sequence ID" value="NZ_CP103300.1"/>
</dbReference>
<dbReference type="Pfam" id="PF04221">
    <property type="entry name" value="RelB"/>
    <property type="match status" value="1"/>
</dbReference>
<dbReference type="InterPro" id="IPR007337">
    <property type="entry name" value="RelB/DinJ"/>
</dbReference>
<reference evidence="3" key="1">
    <citation type="submission" date="2022-10" db="EMBL/GenBank/DDBJ databases">
        <title>Completed Genome Sequence of two octocoral isolated bacterium, Endozoicomonas euniceicola EF212T and Endozoicomonas gorgoniicola PS125T.</title>
        <authorList>
            <person name="Chiou Y.-J."/>
            <person name="Chen Y.-H."/>
        </authorList>
    </citation>
    <scope>NUCLEOTIDE SEQUENCE</scope>
    <source>
        <strain evidence="3">EF212</strain>
    </source>
</reference>
<dbReference type="InterPro" id="IPR026262">
    <property type="entry name" value="DinJ"/>
</dbReference>
<keyword evidence="2" id="KW-1277">Toxin-antitoxin system</keyword>
<name>A0ABY6GN10_9GAMM</name>
<protein>
    <submittedName>
        <fullName evidence="3">Type II toxin-antitoxin system RelB/DinJ family antitoxin</fullName>
    </submittedName>
</protein>
<dbReference type="PANTHER" id="PTHR38781:SF1">
    <property type="entry name" value="ANTITOXIN DINJ-RELATED"/>
    <property type="match status" value="1"/>
</dbReference>
<organism evidence="3 4">
    <name type="scientific">Endozoicomonas euniceicola</name>
    <dbReference type="NCBI Taxonomy" id="1234143"/>
    <lineage>
        <taxon>Bacteria</taxon>
        <taxon>Pseudomonadati</taxon>
        <taxon>Pseudomonadota</taxon>
        <taxon>Gammaproteobacteria</taxon>
        <taxon>Oceanospirillales</taxon>
        <taxon>Endozoicomonadaceae</taxon>
        <taxon>Endozoicomonas</taxon>
    </lineage>
</organism>
<sequence length="87" mass="9618">MSKSAVVRARIEPEIKAHAEAIFRKLGLSTTEAITLFYKQVGLCNGLPFPVRIPNDETAKVLDDIDAGIGLVKCESVEDMFKKLDVR</sequence>
<dbReference type="Gene3D" id="1.10.1220.10">
    <property type="entry name" value="Met repressor-like"/>
    <property type="match status" value="1"/>
</dbReference>
<dbReference type="NCBIfam" id="TIGR02384">
    <property type="entry name" value="RelB_DinJ"/>
    <property type="match status" value="1"/>
</dbReference>
<evidence type="ECO:0000256" key="2">
    <source>
        <dbReference type="ARBA" id="ARBA00022649"/>
    </source>
</evidence>
<dbReference type="EMBL" id="CP103300">
    <property type="protein sequence ID" value="UYM14025.1"/>
    <property type="molecule type" value="Genomic_DNA"/>
</dbReference>
<comment type="similarity">
    <text evidence="1">Belongs to the RelB/DinJ antitoxin family.</text>
</comment>
<gene>
    <name evidence="3" type="ORF">NX720_14000</name>
</gene>
<dbReference type="PANTHER" id="PTHR38781">
    <property type="entry name" value="ANTITOXIN DINJ-RELATED"/>
    <property type="match status" value="1"/>
</dbReference>
<evidence type="ECO:0000313" key="4">
    <source>
        <dbReference type="Proteomes" id="UP001163255"/>
    </source>
</evidence>
<accession>A0ABY6GN10</accession>
<evidence type="ECO:0000313" key="3">
    <source>
        <dbReference type="EMBL" id="UYM14025.1"/>
    </source>
</evidence>
<dbReference type="Proteomes" id="UP001163255">
    <property type="component" value="Chromosome"/>
</dbReference>
<dbReference type="PIRSF" id="PIRSF003108">
    <property type="entry name" value="DinJ"/>
    <property type="match status" value="1"/>
</dbReference>